<dbReference type="GO" id="GO:0015666">
    <property type="term" value="F:restriction endodeoxyribonuclease activity"/>
    <property type="evidence" value="ECO:0007669"/>
    <property type="project" value="TreeGrafter"/>
</dbReference>
<organism evidence="5 6">
    <name type="scientific">Paenacidovorax caeni</name>
    <dbReference type="NCBI Taxonomy" id="343013"/>
    <lineage>
        <taxon>Bacteria</taxon>
        <taxon>Pseudomonadati</taxon>
        <taxon>Pseudomonadota</taxon>
        <taxon>Betaproteobacteria</taxon>
        <taxon>Burkholderiales</taxon>
        <taxon>Comamonadaceae</taxon>
        <taxon>Paenacidovorax</taxon>
    </lineage>
</organism>
<dbReference type="SUPFAM" id="SSF57783">
    <property type="entry name" value="Zinc beta-ribbon"/>
    <property type="match status" value="1"/>
</dbReference>
<dbReference type="SUPFAM" id="SSF52980">
    <property type="entry name" value="Restriction endonuclease-like"/>
    <property type="match status" value="1"/>
</dbReference>
<feature type="compositionally biased region" description="Low complexity" evidence="1">
    <location>
        <begin position="251"/>
        <end position="261"/>
    </location>
</feature>
<keyword evidence="2" id="KW-0472">Membrane</keyword>
<gene>
    <name evidence="5" type="ORF">SAMN04489707_10693</name>
</gene>
<dbReference type="PANTHER" id="PTHR30015">
    <property type="entry name" value="MRR RESTRICTION SYSTEM PROTEIN"/>
    <property type="match status" value="1"/>
</dbReference>
<dbReference type="GO" id="GO:0003916">
    <property type="term" value="F:DNA topoisomerase activity"/>
    <property type="evidence" value="ECO:0007669"/>
    <property type="project" value="InterPro"/>
</dbReference>
<keyword evidence="6" id="KW-1185">Reference proteome</keyword>
<reference evidence="5 6" key="1">
    <citation type="submission" date="2016-10" db="EMBL/GenBank/DDBJ databases">
        <authorList>
            <person name="de Groot N.N."/>
        </authorList>
    </citation>
    <scope>NUCLEOTIDE SEQUENCE [LARGE SCALE GENOMIC DNA]</scope>
    <source>
        <strain evidence="5 6">R-24608</strain>
    </source>
</reference>
<dbReference type="Proteomes" id="UP000183656">
    <property type="component" value="Unassembled WGS sequence"/>
</dbReference>
<feature type="domain" description="DNA topoisomerase type IA zn finger" evidence="3">
    <location>
        <begin position="267"/>
        <end position="302"/>
    </location>
</feature>
<accession>A0A1I7KS11</accession>
<feature type="transmembrane region" description="Helical" evidence="2">
    <location>
        <begin position="71"/>
        <end position="89"/>
    </location>
</feature>
<dbReference type="STRING" id="343013.SAMN04489707_10693"/>
<keyword evidence="2" id="KW-0812">Transmembrane</keyword>
<feature type="domain" description="Restriction endonuclease type IV Mrr" evidence="4">
    <location>
        <begin position="110"/>
        <end position="221"/>
    </location>
</feature>
<evidence type="ECO:0000259" key="4">
    <source>
        <dbReference type="Pfam" id="PF04471"/>
    </source>
</evidence>
<dbReference type="Pfam" id="PF01396">
    <property type="entry name" value="Zn_ribbon_Top1"/>
    <property type="match status" value="1"/>
</dbReference>
<evidence type="ECO:0000259" key="3">
    <source>
        <dbReference type="Pfam" id="PF01396"/>
    </source>
</evidence>
<dbReference type="AlphaFoldDB" id="A0A1I7KS11"/>
<dbReference type="GO" id="GO:0005694">
    <property type="term" value="C:chromosome"/>
    <property type="evidence" value="ECO:0007669"/>
    <property type="project" value="InterPro"/>
</dbReference>
<evidence type="ECO:0000313" key="5">
    <source>
        <dbReference type="EMBL" id="SFV00262.1"/>
    </source>
</evidence>
<dbReference type="RefSeq" id="WP_054257998.1">
    <property type="nucleotide sequence ID" value="NZ_CYIG01000074.1"/>
</dbReference>
<dbReference type="GO" id="GO:0006265">
    <property type="term" value="P:DNA topological change"/>
    <property type="evidence" value="ECO:0007669"/>
    <property type="project" value="InterPro"/>
</dbReference>
<dbReference type="InterPro" id="IPR011856">
    <property type="entry name" value="tRNA_endonuc-like_dom_sf"/>
</dbReference>
<dbReference type="InterPro" id="IPR013498">
    <property type="entry name" value="Topo_IA_Znf"/>
</dbReference>
<name>A0A1I7KS11_9BURK</name>
<protein>
    <submittedName>
        <fullName evidence="5">Restriction system protein</fullName>
    </submittedName>
</protein>
<feature type="compositionally biased region" description="Polar residues" evidence="1">
    <location>
        <begin position="224"/>
        <end position="243"/>
    </location>
</feature>
<dbReference type="Pfam" id="PF04471">
    <property type="entry name" value="Mrr_cat"/>
    <property type="match status" value="1"/>
</dbReference>
<feature type="region of interest" description="Disordered" evidence="1">
    <location>
        <begin position="224"/>
        <end position="261"/>
    </location>
</feature>
<dbReference type="Gene3D" id="3.30.65.10">
    <property type="entry name" value="Bacterial Topoisomerase I, domain 1"/>
    <property type="match status" value="1"/>
</dbReference>
<evidence type="ECO:0000256" key="1">
    <source>
        <dbReference type="SAM" id="MobiDB-lite"/>
    </source>
</evidence>
<dbReference type="EMBL" id="FPBX01000069">
    <property type="protein sequence ID" value="SFV00262.1"/>
    <property type="molecule type" value="Genomic_DNA"/>
</dbReference>
<evidence type="ECO:0000256" key="2">
    <source>
        <dbReference type="SAM" id="Phobius"/>
    </source>
</evidence>
<proteinExistence type="predicted"/>
<dbReference type="GO" id="GO:0009307">
    <property type="term" value="P:DNA restriction-modification system"/>
    <property type="evidence" value="ECO:0007669"/>
    <property type="project" value="InterPro"/>
</dbReference>
<feature type="transmembrane region" description="Helical" evidence="2">
    <location>
        <begin position="12"/>
        <end position="36"/>
    </location>
</feature>
<dbReference type="OrthoDB" id="5782056at2"/>
<sequence length="306" mass="32632">MARRKKSSPLEDVLDLLAMLPWWVCLVLAAVSYFLLHRLAVPIQASDIQGQGGVMVGAMMQKAIIHGLANAGQYIVPLLCIAAAALSAWRRKQRQTLVSDVAQARNADALDGMSWREFELLVGEAYRLQGYRVTEIGGGGPDGGVDLVLAKGAEKFFVQCKQWKAYKVGVTTVRELYGVMAAKGATAGFVVTSGRFTSDAKDFAQGRNIELVDGPRLFAMIQQARGTQGQPAAAQRETSNSMESPAPQPQSPVQAPQATAKAAAQPECPRCGAAMALRTARQGANAGNTFWGCTTYPKCRGTVAAS</sequence>
<dbReference type="InterPro" id="IPR052906">
    <property type="entry name" value="Type_IV_Methyl-Rstrct_Enzyme"/>
</dbReference>
<dbReference type="Gene3D" id="3.40.1350.10">
    <property type="match status" value="1"/>
</dbReference>
<evidence type="ECO:0000313" key="6">
    <source>
        <dbReference type="Proteomes" id="UP000183656"/>
    </source>
</evidence>
<keyword evidence="2" id="KW-1133">Transmembrane helix</keyword>
<dbReference type="InterPro" id="IPR007560">
    <property type="entry name" value="Restrct_endonuc_IV_Mrr"/>
</dbReference>
<dbReference type="GO" id="GO:0003677">
    <property type="term" value="F:DNA binding"/>
    <property type="evidence" value="ECO:0007669"/>
    <property type="project" value="InterPro"/>
</dbReference>
<dbReference type="PANTHER" id="PTHR30015:SF7">
    <property type="entry name" value="TYPE IV METHYL-DIRECTED RESTRICTION ENZYME ECOKMRR"/>
    <property type="match status" value="1"/>
</dbReference>
<dbReference type="InterPro" id="IPR011335">
    <property type="entry name" value="Restrct_endonuc-II-like"/>
</dbReference>